<dbReference type="RefSeq" id="XP_005647903.1">
    <property type="nucleotide sequence ID" value="XM_005647846.1"/>
</dbReference>
<comment type="caution">
    <text evidence="2">The sequence shown here is derived from an EMBL/GenBank/DDBJ whole genome shotgun (WGS) entry which is preliminary data.</text>
</comment>
<protein>
    <submittedName>
        <fullName evidence="2">Uncharacterized protein</fullName>
    </submittedName>
</protein>
<dbReference type="EMBL" id="AGSI01000007">
    <property type="protein sequence ID" value="EIE23359.1"/>
    <property type="molecule type" value="Genomic_DNA"/>
</dbReference>
<sequence length="59" mass="6023">MYLPVHAALAGRAVACSAVKAGQPPLAESTTSANWRSDKTSPPSSGDPSAAVTDRCLRP</sequence>
<keyword evidence="3" id="KW-1185">Reference proteome</keyword>
<name>I0YY90_COCSC</name>
<dbReference type="GeneID" id="17041351"/>
<proteinExistence type="predicted"/>
<dbReference type="Proteomes" id="UP000007264">
    <property type="component" value="Unassembled WGS sequence"/>
</dbReference>
<feature type="region of interest" description="Disordered" evidence="1">
    <location>
        <begin position="22"/>
        <end position="59"/>
    </location>
</feature>
<gene>
    <name evidence="2" type="ORF">COCSUDRAFT_33054</name>
</gene>
<evidence type="ECO:0000313" key="2">
    <source>
        <dbReference type="EMBL" id="EIE23359.1"/>
    </source>
</evidence>
<organism evidence="2 3">
    <name type="scientific">Coccomyxa subellipsoidea (strain C-169)</name>
    <name type="common">Green microalga</name>
    <dbReference type="NCBI Taxonomy" id="574566"/>
    <lineage>
        <taxon>Eukaryota</taxon>
        <taxon>Viridiplantae</taxon>
        <taxon>Chlorophyta</taxon>
        <taxon>core chlorophytes</taxon>
        <taxon>Trebouxiophyceae</taxon>
        <taxon>Trebouxiophyceae incertae sedis</taxon>
        <taxon>Coccomyxaceae</taxon>
        <taxon>Coccomyxa</taxon>
        <taxon>Coccomyxa subellipsoidea</taxon>
    </lineage>
</organism>
<dbReference type="AlphaFoldDB" id="I0YY90"/>
<reference evidence="2 3" key="1">
    <citation type="journal article" date="2012" name="Genome Biol.">
        <title>The genome of the polar eukaryotic microalga coccomyxa subellipsoidea reveals traits of cold adaptation.</title>
        <authorList>
            <person name="Blanc G."/>
            <person name="Agarkova I."/>
            <person name="Grimwood J."/>
            <person name="Kuo A."/>
            <person name="Brueggeman A."/>
            <person name="Dunigan D."/>
            <person name="Gurnon J."/>
            <person name="Ladunga I."/>
            <person name="Lindquist E."/>
            <person name="Lucas S."/>
            <person name="Pangilinan J."/>
            <person name="Proschold T."/>
            <person name="Salamov A."/>
            <person name="Schmutz J."/>
            <person name="Weeks D."/>
            <person name="Yamada T."/>
            <person name="Claverie J.M."/>
            <person name="Grigoriev I."/>
            <person name="Van Etten J."/>
            <person name="Lomsadze A."/>
            <person name="Borodovsky M."/>
        </authorList>
    </citation>
    <scope>NUCLEOTIDE SEQUENCE [LARGE SCALE GENOMIC DNA]</scope>
    <source>
        <strain evidence="2 3">C-169</strain>
    </source>
</reference>
<dbReference type="KEGG" id="csl:COCSUDRAFT_33054"/>
<feature type="compositionally biased region" description="Polar residues" evidence="1">
    <location>
        <begin position="28"/>
        <end position="47"/>
    </location>
</feature>
<accession>I0YY90</accession>
<evidence type="ECO:0000256" key="1">
    <source>
        <dbReference type="SAM" id="MobiDB-lite"/>
    </source>
</evidence>
<evidence type="ECO:0000313" key="3">
    <source>
        <dbReference type="Proteomes" id="UP000007264"/>
    </source>
</evidence>